<keyword evidence="5" id="KW-1185">Reference proteome</keyword>
<protein>
    <submittedName>
        <fullName evidence="4">Type IV pilus biogenesis protein PilE</fullName>
    </submittedName>
</protein>
<reference evidence="4" key="1">
    <citation type="submission" date="2021-04" db="EMBL/GenBank/DDBJ databases">
        <authorList>
            <person name="Hornung B."/>
        </authorList>
    </citation>
    <scope>NUCLEOTIDE SEQUENCE</scope>
    <source>
        <strain evidence="4">G5G6</strain>
    </source>
</reference>
<name>A0A916J372_9PROT</name>
<sequence>MQKEKGFSLLELMVVVAIIGILAAIAIPSYNNYITKSRRAAAASFVMTLSNLEAQVLLDLRSYVSVANNAAFPNTPTDATNPGLNVAVPGDVSSYYNVSIVATNPAAAAPTFVVTAAPVGGQAAADTQCGSISIDQTGTKAITGTGTVSGCW</sequence>
<dbReference type="InterPro" id="IPR012902">
    <property type="entry name" value="N_methyl_site"/>
</dbReference>
<dbReference type="InterPro" id="IPR031982">
    <property type="entry name" value="PilE-like"/>
</dbReference>
<evidence type="ECO:0000256" key="3">
    <source>
        <dbReference type="SAM" id="Phobius"/>
    </source>
</evidence>
<gene>
    <name evidence="4" type="ORF">GTOL_10446</name>
</gene>
<evidence type="ECO:0000313" key="5">
    <source>
        <dbReference type="Proteomes" id="UP000742786"/>
    </source>
</evidence>
<dbReference type="InterPro" id="IPR045584">
    <property type="entry name" value="Pilin-like"/>
</dbReference>
<dbReference type="Proteomes" id="UP000742786">
    <property type="component" value="Unassembled WGS sequence"/>
</dbReference>
<keyword evidence="3" id="KW-0472">Membrane</keyword>
<organism evidence="4 5">
    <name type="scientific">Georgfuchsia toluolica</name>
    <dbReference type="NCBI Taxonomy" id="424218"/>
    <lineage>
        <taxon>Bacteria</taxon>
        <taxon>Pseudomonadati</taxon>
        <taxon>Pseudomonadota</taxon>
        <taxon>Betaproteobacteria</taxon>
        <taxon>Nitrosomonadales</taxon>
        <taxon>Sterolibacteriaceae</taxon>
        <taxon>Georgfuchsia</taxon>
    </lineage>
</organism>
<dbReference type="PANTHER" id="PTHR30093:SF34">
    <property type="entry name" value="PREPILIN PEPTIDASE-DEPENDENT PROTEIN D"/>
    <property type="match status" value="1"/>
</dbReference>
<comment type="similarity">
    <text evidence="1">Belongs to the N-Me-Phe pilin family.</text>
</comment>
<dbReference type="NCBIfam" id="TIGR02532">
    <property type="entry name" value="IV_pilin_GFxxxE"/>
    <property type="match status" value="1"/>
</dbReference>
<dbReference type="PANTHER" id="PTHR30093">
    <property type="entry name" value="GENERAL SECRETION PATHWAY PROTEIN G"/>
    <property type="match status" value="1"/>
</dbReference>
<keyword evidence="3" id="KW-1133">Transmembrane helix</keyword>
<dbReference type="Pfam" id="PF07963">
    <property type="entry name" value="N_methyl"/>
    <property type="match status" value="1"/>
</dbReference>
<evidence type="ECO:0000256" key="1">
    <source>
        <dbReference type="ARBA" id="ARBA00005233"/>
    </source>
</evidence>
<dbReference type="GO" id="GO:0043683">
    <property type="term" value="P:type IV pilus assembly"/>
    <property type="evidence" value="ECO:0007669"/>
    <property type="project" value="InterPro"/>
</dbReference>
<comment type="caution">
    <text evidence="4">The sequence shown here is derived from an EMBL/GenBank/DDBJ whole genome shotgun (WGS) entry which is preliminary data.</text>
</comment>
<dbReference type="EMBL" id="CAJQUM010000001">
    <property type="protein sequence ID" value="CAG4882564.1"/>
    <property type="molecule type" value="Genomic_DNA"/>
</dbReference>
<dbReference type="Pfam" id="PF16732">
    <property type="entry name" value="ComP_DUS"/>
    <property type="match status" value="1"/>
</dbReference>
<feature type="transmembrane region" description="Helical" evidence="3">
    <location>
        <begin position="12"/>
        <end position="30"/>
    </location>
</feature>
<dbReference type="AlphaFoldDB" id="A0A916J372"/>
<evidence type="ECO:0000313" key="4">
    <source>
        <dbReference type="EMBL" id="CAG4882564.1"/>
    </source>
</evidence>
<dbReference type="Gene3D" id="3.30.700.10">
    <property type="entry name" value="Glycoprotein, Type 4 Pilin"/>
    <property type="match status" value="1"/>
</dbReference>
<proteinExistence type="inferred from homology"/>
<dbReference type="PROSITE" id="PS00409">
    <property type="entry name" value="PROKAR_NTER_METHYL"/>
    <property type="match status" value="1"/>
</dbReference>
<accession>A0A916J372</accession>
<dbReference type="RefSeq" id="WP_220634626.1">
    <property type="nucleotide sequence ID" value="NZ_CAJQUM010000001.1"/>
</dbReference>
<keyword evidence="3" id="KW-0812">Transmembrane</keyword>
<dbReference type="SUPFAM" id="SSF54523">
    <property type="entry name" value="Pili subunits"/>
    <property type="match status" value="1"/>
</dbReference>
<keyword evidence="2" id="KW-0488">Methylation</keyword>
<evidence type="ECO:0000256" key="2">
    <source>
        <dbReference type="ARBA" id="ARBA00022481"/>
    </source>
</evidence>